<comment type="subcellular location">
    <subcellularLocation>
        <location evidence="1">Membrane</location>
        <topology evidence="1">Multi-pass membrane protein</topology>
    </subcellularLocation>
</comment>
<sequence length="383" mass="41080">MSANPPIPVETEPDNTKRAGLVLISLAAFVVLVFAARSIAEIIAPIFLGLNLMIVAHPIHRALVKAKIPSPAAAVVTLLTVLVVVFAFLLSTIWSLSELVRIIPDYAPQFDALLRDGLGWLDSVVGISADAIASEVSKGLTAANVLNLLTPLFNNLAAIMSLLATLLMAVFFLAMDSTDFTRRLSLASRVEPRFTEAMHTFAHGVRRYWVVATVFGLIVAVLDVVALTILGVPLALVWGVLSFLTNYIPNIGFVLGLIPPALVALLEIGPTAALWVVIAYVVLNFVIQAIIQPKVAGESVGVTPFISFFSLLFWYFVLGALGALLALPATLLVRALLVDGNPKAQWINLLISSDRRVQKASLRDAVLRRRAARQEAAAKAAAD</sequence>
<dbReference type="Pfam" id="PF01594">
    <property type="entry name" value="AI-2E_transport"/>
    <property type="match status" value="1"/>
</dbReference>
<comment type="caution">
    <text evidence="7">The sequence shown here is derived from an EMBL/GenBank/DDBJ whole genome shotgun (WGS) entry which is preliminary data.</text>
</comment>
<feature type="transmembrane region" description="Helical" evidence="6">
    <location>
        <begin position="273"/>
        <end position="291"/>
    </location>
</feature>
<feature type="transmembrane region" description="Helical" evidence="6">
    <location>
        <begin position="42"/>
        <end position="60"/>
    </location>
</feature>
<feature type="transmembrane region" description="Helical" evidence="6">
    <location>
        <begin position="72"/>
        <end position="96"/>
    </location>
</feature>
<feature type="transmembrane region" description="Helical" evidence="6">
    <location>
        <begin position="156"/>
        <end position="175"/>
    </location>
</feature>
<evidence type="ECO:0000256" key="4">
    <source>
        <dbReference type="ARBA" id="ARBA00022989"/>
    </source>
</evidence>
<evidence type="ECO:0000256" key="5">
    <source>
        <dbReference type="ARBA" id="ARBA00023136"/>
    </source>
</evidence>
<evidence type="ECO:0000256" key="1">
    <source>
        <dbReference type="ARBA" id="ARBA00004141"/>
    </source>
</evidence>
<reference evidence="7 8" key="1">
    <citation type="submission" date="2024-09" db="EMBL/GenBank/DDBJ databases">
        <authorList>
            <person name="Sun Q."/>
            <person name="Mori K."/>
        </authorList>
    </citation>
    <scope>NUCLEOTIDE SEQUENCE [LARGE SCALE GENOMIC DNA]</scope>
    <source>
        <strain evidence="7 8">NCAIM B.02604</strain>
    </source>
</reference>
<dbReference type="Proteomes" id="UP001589862">
    <property type="component" value="Unassembled WGS sequence"/>
</dbReference>
<evidence type="ECO:0000256" key="3">
    <source>
        <dbReference type="ARBA" id="ARBA00022692"/>
    </source>
</evidence>
<dbReference type="RefSeq" id="WP_377460356.1">
    <property type="nucleotide sequence ID" value="NZ_JBHLUB010000032.1"/>
</dbReference>
<feature type="transmembrane region" description="Helical" evidence="6">
    <location>
        <begin position="20"/>
        <end position="36"/>
    </location>
</feature>
<gene>
    <name evidence="7" type="ORF">ACFFFR_10820</name>
</gene>
<feature type="transmembrane region" description="Helical" evidence="6">
    <location>
        <begin position="208"/>
        <end position="241"/>
    </location>
</feature>
<dbReference type="PANTHER" id="PTHR21716">
    <property type="entry name" value="TRANSMEMBRANE PROTEIN"/>
    <property type="match status" value="1"/>
</dbReference>
<keyword evidence="4 6" id="KW-1133">Transmembrane helix</keyword>
<evidence type="ECO:0000256" key="6">
    <source>
        <dbReference type="SAM" id="Phobius"/>
    </source>
</evidence>
<evidence type="ECO:0000256" key="2">
    <source>
        <dbReference type="ARBA" id="ARBA00009773"/>
    </source>
</evidence>
<evidence type="ECO:0000313" key="8">
    <source>
        <dbReference type="Proteomes" id="UP001589862"/>
    </source>
</evidence>
<proteinExistence type="inferred from homology"/>
<comment type="similarity">
    <text evidence="2">Belongs to the autoinducer-2 exporter (AI-2E) (TC 2.A.86) family.</text>
</comment>
<dbReference type="PANTHER" id="PTHR21716:SF64">
    <property type="entry name" value="AI-2 TRANSPORT PROTEIN TQSA"/>
    <property type="match status" value="1"/>
</dbReference>
<name>A0ABV6PCL0_9MICC</name>
<feature type="transmembrane region" description="Helical" evidence="6">
    <location>
        <begin position="311"/>
        <end position="333"/>
    </location>
</feature>
<dbReference type="InterPro" id="IPR002549">
    <property type="entry name" value="AI-2E-like"/>
</dbReference>
<protein>
    <submittedName>
        <fullName evidence="7">AI-2E family transporter</fullName>
    </submittedName>
</protein>
<dbReference type="EMBL" id="JBHLUB010000032">
    <property type="protein sequence ID" value="MFC0582860.1"/>
    <property type="molecule type" value="Genomic_DNA"/>
</dbReference>
<keyword evidence="8" id="KW-1185">Reference proteome</keyword>
<feature type="transmembrane region" description="Helical" evidence="6">
    <location>
        <begin position="247"/>
        <end position="266"/>
    </location>
</feature>
<keyword evidence="5 6" id="KW-0472">Membrane</keyword>
<organism evidence="7 8">
    <name type="scientific">Micrococcoides hystricis</name>
    <dbReference type="NCBI Taxonomy" id="1572761"/>
    <lineage>
        <taxon>Bacteria</taxon>
        <taxon>Bacillati</taxon>
        <taxon>Actinomycetota</taxon>
        <taxon>Actinomycetes</taxon>
        <taxon>Micrococcales</taxon>
        <taxon>Micrococcaceae</taxon>
        <taxon>Micrococcoides</taxon>
    </lineage>
</organism>
<evidence type="ECO:0000313" key="7">
    <source>
        <dbReference type="EMBL" id="MFC0582860.1"/>
    </source>
</evidence>
<accession>A0ABV6PCL0</accession>
<keyword evidence="3 6" id="KW-0812">Transmembrane</keyword>